<evidence type="ECO:0000313" key="1">
    <source>
        <dbReference type="EMBL" id="MCQ4120447.1"/>
    </source>
</evidence>
<protein>
    <submittedName>
        <fullName evidence="1">Helix-turn-helix domain-containing protein</fullName>
    </submittedName>
</protein>
<sequence>MSPSPLATADEAAEFLRTTTQRLAQDRYQGTGPRFVKHGRRVLYRWDDLRAYVDANTYQRTDDRPLAV</sequence>
<proteinExistence type="predicted"/>
<comment type="caution">
    <text evidence="1">The sequence shown here is derived from an EMBL/GenBank/DDBJ whole genome shotgun (WGS) entry which is preliminary data.</text>
</comment>
<dbReference type="RefSeq" id="WP_255969814.1">
    <property type="nucleotide sequence ID" value="NZ_JANFQF010000011.1"/>
</dbReference>
<evidence type="ECO:0000313" key="2">
    <source>
        <dbReference type="Proteomes" id="UP001524501"/>
    </source>
</evidence>
<dbReference type="EMBL" id="JANFQF010000011">
    <property type="protein sequence ID" value="MCQ4120447.1"/>
    <property type="molecule type" value="Genomic_DNA"/>
</dbReference>
<reference evidence="1 2" key="1">
    <citation type="submission" date="2022-07" db="EMBL/GenBank/DDBJ databases">
        <title>Degradation activity of malathion, p-nitrophenol and potential low-temperature adaptation strategy of Rhodococcus sp. FXJ9.536.</title>
        <authorList>
            <person name="Huang J."/>
            <person name="Huang Y."/>
        </authorList>
    </citation>
    <scope>NUCLEOTIDE SEQUENCE [LARGE SCALE GENOMIC DNA]</scope>
    <source>
        <strain evidence="1 2">FXJ9.536</strain>
    </source>
</reference>
<name>A0ABT1QH53_9NOCA</name>
<dbReference type="Proteomes" id="UP001524501">
    <property type="component" value="Unassembled WGS sequence"/>
</dbReference>
<gene>
    <name evidence="1" type="ORF">NOF53_14925</name>
</gene>
<accession>A0ABT1QH53</accession>
<keyword evidence="2" id="KW-1185">Reference proteome</keyword>
<organism evidence="1 2">
    <name type="scientific">Rhodococcus tibetensis</name>
    <dbReference type="NCBI Taxonomy" id="2965064"/>
    <lineage>
        <taxon>Bacteria</taxon>
        <taxon>Bacillati</taxon>
        <taxon>Actinomycetota</taxon>
        <taxon>Actinomycetes</taxon>
        <taxon>Mycobacteriales</taxon>
        <taxon>Nocardiaceae</taxon>
        <taxon>Rhodococcus</taxon>
    </lineage>
</organism>